<dbReference type="Pfam" id="PF09439">
    <property type="entry name" value="SRPRB"/>
    <property type="match status" value="2"/>
</dbReference>
<dbReference type="GO" id="GO:0005789">
    <property type="term" value="C:endoplasmic reticulum membrane"/>
    <property type="evidence" value="ECO:0007669"/>
    <property type="project" value="UniProtKB-SubCell"/>
</dbReference>
<accession>A0AAN9UQM3</accession>
<dbReference type="GO" id="GO:0005525">
    <property type="term" value="F:GTP binding"/>
    <property type="evidence" value="ECO:0007669"/>
    <property type="project" value="UniProtKB-KW"/>
</dbReference>
<proteinExistence type="inferred from homology"/>
<dbReference type="EMBL" id="JAKJXP020000028">
    <property type="protein sequence ID" value="KAK7753489.1"/>
    <property type="molecule type" value="Genomic_DNA"/>
</dbReference>
<evidence type="ECO:0000256" key="4">
    <source>
        <dbReference type="ARBA" id="ARBA00022692"/>
    </source>
</evidence>
<protein>
    <recommendedName>
        <fullName evidence="3">Signal recognition particle receptor subunit beta</fullName>
    </recommendedName>
</protein>
<evidence type="ECO:0000256" key="11">
    <source>
        <dbReference type="SAM" id="MobiDB-lite"/>
    </source>
</evidence>
<reference evidence="14 15" key="1">
    <citation type="submission" date="2024-02" db="EMBL/GenBank/DDBJ databases">
        <title>De novo assembly and annotation of 12 fungi associated with fruit tree decline syndrome in Ontario, Canada.</title>
        <authorList>
            <person name="Sulman M."/>
            <person name="Ellouze W."/>
            <person name="Ilyukhin E."/>
        </authorList>
    </citation>
    <scope>NUCLEOTIDE SEQUENCE [LARGE SCALE GENOMIC DNA]</scope>
    <source>
        <strain evidence="14 15">M11/M66-122</strain>
    </source>
</reference>
<organism evidence="14 15">
    <name type="scientific">Diatrype stigma</name>
    <dbReference type="NCBI Taxonomy" id="117547"/>
    <lineage>
        <taxon>Eukaryota</taxon>
        <taxon>Fungi</taxon>
        <taxon>Dikarya</taxon>
        <taxon>Ascomycota</taxon>
        <taxon>Pezizomycotina</taxon>
        <taxon>Sordariomycetes</taxon>
        <taxon>Xylariomycetidae</taxon>
        <taxon>Xylariales</taxon>
        <taxon>Diatrypaceae</taxon>
        <taxon>Diatrype</taxon>
    </lineage>
</organism>
<evidence type="ECO:0000313" key="14">
    <source>
        <dbReference type="EMBL" id="KAK7753489.1"/>
    </source>
</evidence>
<dbReference type="Proteomes" id="UP001320420">
    <property type="component" value="Unassembled WGS sequence"/>
</dbReference>
<sequence length="343" mass="35932">MAATATMEELLAQLKDALEYILTPSPTIFAIGGLIVLLAPLLVHFFISRATPYANLPSILLAGPPGGGKTALLTLLERGAGGHAATHTSQAPQPIELTVSRNNSNNEGPPGSDPKRAAAANLPFQVAARDDAPGTHKKFLLLDTPGHGKLRHHAMDRIAASGATKKDKKDNKEGGGDSLRGIVFVVDAAALDDSAAAATTEAAGAGAGAGGLTAAADYLYEVLLALQRRTGSGRTSRAPRALPVLIAANKLDLFTALPASLVRSRLEAELGRIRRSRSKGLLASGDAGEGGEDDEQDDWLGAYGSEKFAFGQMREFDVEVDVVGGSVLEGKVDKWWDWISERI</sequence>
<evidence type="ECO:0000256" key="12">
    <source>
        <dbReference type="SAM" id="Phobius"/>
    </source>
</evidence>
<dbReference type="SMART" id="SM00382">
    <property type="entry name" value="AAA"/>
    <property type="match status" value="1"/>
</dbReference>
<feature type="domain" description="AAA+ ATPase" evidence="13">
    <location>
        <begin position="55"/>
        <end position="272"/>
    </location>
</feature>
<evidence type="ECO:0000313" key="15">
    <source>
        <dbReference type="Proteomes" id="UP001320420"/>
    </source>
</evidence>
<dbReference type="InterPro" id="IPR027417">
    <property type="entry name" value="P-loop_NTPase"/>
</dbReference>
<name>A0AAN9UQM3_9PEZI</name>
<dbReference type="InterPro" id="IPR019009">
    <property type="entry name" value="SRP_receptor_beta_su"/>
</dbReference>
<dbReference type="InterPro" id="IPR003593">
    <property type="entry name" value="AAA+_ATPase"/>
</dbReference>
<comment type="similarity">
    <text evidence="2">Belongs to the SRP receptor beta subunit family.</text>
</comment>
<feature type="transmembrane region" description="Helical" evidence="12">
    <location>
        <begin position="28"/>
        <end position="47"/>
    </location>
</feature>
<keyword evidence="4 12" id="KW-0812">Transmembrane</keyword>
<feature type="region of interest" description="Disordered" evidence="11">
    <location>
        <begin position="83"/>
        <end position="117"/>
    </location>
</feature>
<keyword evidence="10" id="KW-0675">Receptor</keyword>
<dbReference type="Gene3D" id="3.40.50.300">
    <property type="entry name" value="P-loop containing nucleotide triphosphate hydrolases"/>
    <property type="match status" value="1"/>
</dbReference>
<gene>
    <name evidence="14" type="ORF">SLS62_004564</name>
</gene>
<dbReference type="SUPFAM" id="SSF52540">
    <property type="entry name" value="P-loop containing nucleoside triphosphate hydrolases"/>
    <property type="match status" value="1"/>
</dbReference>
<dbReference type="AlphaFoldDB" id="A0AAN9UQM3"/>
<evidence type="ECO:0000259" key="13">
    <source>
        <dbReference type="SMART" id="SM00382"/>
    </source>
</evidence>
<evidence type="ECO:0000256" key="6">
    <source>
        <dbReference type="ARBA" id="ARBA00022824"/>
    </source>
</evidence>
<evidence type="ECO:0000256" key="10">
    <source>
        <dbReference type="ARBA" id="ARBA00023170"/>
    </source>
</evidence>
<evidence type="ECO:0000256" key="7">
    <source>
        <dbReference type="ARBA" id="ARBA00022989"/>
    </source>
</evidence>
<keyword evidence="6" id="KW-0256">Endoplasmic reticulum</keyword>
<keyword evidence="8" id="KW-0342">GTP-binding</keyword>
<evidence type="ECO:0000256" key="9">
    <source>
        <dbReference type="ARBA" id="ARBA00023136"/>
    </source>
</evidence>
<keyword evidence="5" id="KW-0547">Nucleotide-binding</keyword>
<evidence type="ECO:0000256" key="5">
    <source>
        <dbReference type="ARBA" id="ARBA00022741"/>
    </source>
</evidence>
<comment type="caution">
    <text evidence="14">The sequence shown here is derived from an EMBL/GenBank/DDBJ whole genome shotgun (WGS) entry which is preliminary data.</text>
</comment>
<keyword evidence="9 12" id="KW-0472">Membrane</keyword>
<keyword evidence="15" id="KW-1185">Reference proteome</keyword>
<evidence type="ECO:0000256" key="2">
    <source>
        <dbReference type="ARBA" id="ARBA00005619"/>
    </source>
</evidence>
<evidence type="ECO:0000256" key="3">
    <source>
        <dbReference type="ARBA" id="ARBA00020256"/>
    </source>
</evidence>
<evidence type="ECO:0000256" key="1">
    <source>
        <dbReference type="ARBA" id="ARBA00004389"/>
    </source>
</evidence>
<keyword evidence="7 12" id="KW-1133">Transmembrane helix</keyword>
<comment type="subcellular location">
    <subcellularLocation>
        <location evidence="1">Endoplasmic reticulum membrane</location>
        <topology evidence="1">Single-pass membrane protein</topology>
    </subcellularLocation>
</comment>
<evidence type="ECO:0000256" key="8">
    <source>
        <dbReference type="ARBA" id="ARBA00023134"/>
    </source>
</evidence>